<dbReference type="Gene3D" id="1.10.10.60">
    <property type="entry name" value="Homeodomain-like"/>
    <property type="match status" value="1"/>
</dbReference>
<organism evidence="5 6">
    <name type="scientific">Dokdonia pacifica</name>
    <dbReference type="NCBI Taxonomy" id="1627892"/>
    <lineage>
        <taxon>Bacteria</taxon>
        <taxon>Pseudomonadati</taxon>
        <taxon>Bacteroidota</taxon>
        <taxon>Flavobacteriia</taxon>
        <taxon>Flavobacteriales</taxon>
        <taxon>Flavobacteriaceae</taxon>
        <taxon>Dokdonia</taxon>
    </lineage>
</organism>
<evidence type="ECO:0000256" key="1">
    <source>
        <dbReference type="ARBA" id="ARBA00023015"/>
    </source>
</evidence>
<keyword evidence="1" id="KW-0805">Transcription regulation</keyword>
<protein>
    <submittedName>
        <fullName evidence="5">AraC-type DNA-binding protein</fullName>
    </submittedName>
</protein>
<feature type="domain" description="HTH araC/xylS-type" evidence="4">
    <location>
        <begin position="156"/>
        <end position="253"/>
    </location>
</feature>
<evidence type="ECO:0000313" key="5">
    <source>
        <dbReference type="EMBL" id="SNR96641.1"/>
    </source>
</evidence>
<dbReference type="Proteomes" id="UP000198379">
    <property type="component" value="Unassembled WGS sequence"/>
</dbReference>
<dbReference type="InterPro" id="IPR050204">
    <property type="entry name" value="AraC_XylS_family_regulators"/>
</dbReference>
<name>A0A239AMP7_9FLAO</name>
<evidence type="ECO:0000313" key="6">
    <source>
        <dbReference type="Proteomes" id="UP000198379"/>
    </source>
</evidence>
<evidence type="ECO:0000256" key="3">
    <source>
        <dbReference type="ARBA" id="ARBA00023163"/>
    </source>
</evidence>
<reference evidence="5 6" key="1">
    <citation type="submission" date="2017-06" db="EMBL/GenBank/DDBJ databases">
        <authorList>
            <person name="Kim H.J."/>
            <person name="Triplett B.A."/>
        </authorList>
    </citation>
    <scope>NUCLEOTIDE SEQUENCE [LARGE SCALE GENOMIC DNA]</scope>
    <source>
        <strain evidence="5 6">DSM 25597</strain>
    </source>
</reference>
<dbReference type="GO" id="GO:0043565">
    <property type="term" value="F:sequence-specific DNA binding"/>
    <property type="evidence" value="ECO:0007669"/>
    <property type="project" value="InterPro"/>
</dbReference>
<dbReference type="SMART" id="SM00342">
    <property type="entry name" value="HTH_ARAC"/>
    <property type="match status" value="1"/>
</dbReference>
<dbReference type="Pfam" id="PF12833">
    <property type="entry name" value="HTH_18"/>
    <property type="match status" value="1"/>
</dbReference>
<dbReference type="PANTHER" id="PTHR46796:SF13">
    <property type="entry name" value="HTH-TYPE TRANSCRIPTIONAL ACTIVATOR RHAS"/>
    <property type="match status" value="1"/>
</dbReference>
<evidence type="ECO:0000256" key="2">
    <source>
        <dbReference type="ARBA" id="ARBA00023125"/>
    </source>
</evidence>
<proteinExistence type="predicted"/>
<keyword evidence="6" id="KW-1185">Reference proteome</keyword>
<accession>A0A239AMP7</accession>
<dbReference type="EMBL" id="FZNY01000005">
    <property type="protein sequence ID" value="SNR96641.1"/>
    <property type="molecule type" value="Genomic_DNA"/>
</dbReference>
<keyword evidence="2 5" id="KW-0238">DNA-binding</keyword>
<dbReference type="PANTHER" id="PTHR46796">
    <property type="entry name" value="HTH-TYPE TRANSCRIPTIONAL ACTIVATOR RHAS-RELATED"/>
    <property type="match status" value="1"/>
</dbReference>
<keyword evidence="3" id="KW-0804">Transcription</keyword>
<gene>
    <name evidence="5" type="ORF">SAMN06265376_1054</name>
</gene>
<dbReference type="InterPro" id="IPR018060">
    <property type="entry name" value="HTH_AraC"/>
</dbReference>
<dbReference type="AlphaFoldDB" id="A0A239AMP7"/>
<evidence type="ECO:0000259" key="4">
    <source>
        <dbReference type="PROSITE" id="PS01124"/>
    </source>
</evidence>
<dbReference type="GO" id="GO:0003700">
    <property type="term" value="F:DNA-binding transcription factor activity"/>
    <property type="evidence" value="ECO:0007669"/>
    <property type="project" value="InterPro"/>
</dbReference>
<dbReference type="OrthoDB" id="662446at2"/>
<dbReference type="PROSITE" id="PS01124">
    <property type="entry name" value="HTH_ARAC_FAMILY_2"/>
    <property type="match status" value="1"/>
</dbReference>
<sequence length="268" mass="31656">MIIQEFQPISDLLKKHIKSFYFMKSTDNKKTEFVYYPHFIETINIFSNSIVKINDHTFCVKKRKNSNSIILTATKTKFRTAIVKDEYDIIGIQFFPLAINNFFDKNTFSKIENGLYNINYQDLSRITLIGSIEDRINELELLFIKIFKNGQLDLLNSIIQLIHTTKGNIKMNDLENQIGLSRRTILRQFKKYLHCSFEEYKNTLRFRLAIENWSSQNQNTSNIIGDIAYYDQSDFINHFKALSGESPKKLLNRITNNPESLKYFWKVK</sequence>